<dbReference type="PANTHER" id="PTHR11717">
    <property type="entry name" value="LOW MOLECULAR WEIGHT PROTEIN TYROSINE PHOSPHATASE"/>
    <property type="match status" value="1"/>
</dbReference>
<name>A0ABP8KT28_9MICO</name>
<dbReference type="Proteomes" id="UP001500622">
    <property type="component" value="Unassembled WGS sequence"/>
</dbReference>
<sequence length="195" mass="21113">MSYGSSSRFTILTVCTGNICRSPAAERLFRSAFGTNGDVAVGSAGIGALVGEPIHGPMANLLRDIEVDTEDFAARMLTEDLVRNADLILGMTREHRAAVVELAPAAVKRTFTIREFARLAAEVDRDELEANAGPDPTPGSRLAALVPLAAQHRAAVEAELDDVVDPFRRRDKVYRQSFDQILPTARTIARIALNL</sequence>
<dbReference type="PRINTS" id="PR00719">
    <property type="entry name" value="LMWPTPASE"/>
</dbReference>
<protein>
    <submittedName>
        <fullName evidence="5">Low molecular weight phosphatase family protein</fullName>
    </submittedName>
</protein>
<dbReference type="SUPFAM" id="SSF52788">
    <property type="entry name" value="Phosphotyrosine protein phosphatases I"/>
    <property type="match status" value="1"/>
</dbReference>
<proteinExistence type="inferred from homology"/>
<reference evidence="6" key="1">
    <citation type="journal article" date="2019" name="Int. J. Syst. Evol. Microbiol.">
        <title>The Global Catalogue of Microorganisms (GCM) 10K type strain sequencing project: providing services to taxonomists for standard genome sequencing and annotation.</title>
        <authorList>
            <consortium name="The Broad Institute Genomics Platform"/>
            <consortium name="The Broad Institute Genome Sequencing Center for Infectious Disease"/>
            <person name="Wu L."/>
            <person name="Ma J."/>
        </authorList>
    </citation>
    <scope>NUCLEOTIDE SEQUENCE [LARGE SCALE GENOMIC DNA]</scope>
    <source>
        <strain evidence="6">JCM 17810</strain>
    </source>
</reference>
<comment type="caution">
    <text evidence="5">The sequence shown here is derived from an EMBL/GenBank/DDBJ whole genome shotgun (WGS) entry which is preliminary data.</text>
</comment>
<evidence type="ECO:0000256" key="1">
    <source>
        <dbReference type="ARBA" id="ARBA00011063"/>
    </source>
</evidence>
<evidence type="ECO:0000313" key="6">
    <source>
        <dbReference type="Proteomes" id="UP001500622"/>
    </source>
</evidence>
<dbReference type="PANTHER" id="PTHR11717:SF31">
    <property type="entry name" value="LOW MOLECULAR WEIGHT PROTEIN-TYROSINE-PHOSPHATASE ETP-RELATED"/>
    <property type="match status" value="1"/>
</dbReference>
<evidence type="ECO:0000256" key="3">
    <source>
        <dbReference type="ARBA" id="ARBA00022912"/>
    </source>
</evidence>
<dbReference type="InterPro" id="IPR023485">
    <property type="entry name" value="Ptyr_pPase"/>
</dbReference>
<dbReference type="Pfam" id="PF01451">
    <property type="entry name" value="LMWPc"/>
    <property type="match status" value="1"/>
</dbReference>
<dbReference type="SMART" id="SM00226">
    <property type="entry name" value="LMWPc"/>
    <property type="match status" value="1"/>
</dbReference>
<comment type="similarity">
    <text evidence="1">Belongs to the low molecular weight phosphotyrosine protein phosphatase family.</text>
</comment>
<gene>
    <name evidence="5" type="ORF">GCM10023169_01730</name>
</gene>
<keyword evidence="3" id="KW-0904">Protein phosphatase</keyword>
<keyword evidence="6" id="KW-1185">Reference proteome</keyword>
<dbReference type="InterPro" id="IPR017867">
    <property type="entry name" value="Tyr_phospatase_low_mol_wt"/>
</dbReference>
<dbReference type="Gene3D" id="3.40.50.2300">
    <property type="match status" value="1"/>
</dbReference>
<evidence type="ECO:0000313" key="5">
    <source>
        <dbReference type="EMBL" id="GAA4415420.1"/>
    </source>
</evidence>
<evidence type="ECO:0000259" key="4">
    <source>
        <dbReference type="SMART" id="SM00226"/>
    </source>
</evidence>
<organism evidence="5 6">
    <name type="scientific">Georgenia halophila</name>
    <dbReference type="NCBI Taxonomy" id="620889"/>
    <lineage>
        <taxon>Bacteria</taxon>
        <taxon>Bacillati</taxon>
        <taxon>Actinomycetota</taxon>
        <taxon>Actinomycetes</taxon>
        <taxon>Micrococcales</taxon>
        <taxon>Bogoriellaceae</taxon>
        <taxon>Georgenia</taxon>
    </lineage>
</organism>
<accession>A0ABP8KT28</accession>
<feature type="domain" description="Phosphotyrosine protein phosphatase I" evidence="4">
    <location>
        <begin position="9"/>
        <end position="134"/>
    </location>
</feature>
<keyword evidence="2" id="KW-0378">Hydrolase</keyword>
<evidence type="ECO:0000256" key="2">
    <source>
        <dbReference type="ARBA" id="ARBA00022801"/>
    </source>
</evidence>
<dbReference type="RefSeq" id="WP_345214599.1">
    <property type="nucleotide sequence ID" value="NZ_BAABGN010000001.1"/>
</dbReference>
<dbReference type="EMBL" id="BAABGN010000001">
    <property type="protein sequence ID" value="GAA4415420.1"/>
    <property type="molecule type" value="Genomic_DNA"/>
</dbReference>
<dbReference type="InterPro" id="IPR050438">
    <property type="entry name" value="LMW_PTPase"/>
</dbReference>
<dbReference type="InterPro" id="IPR036196">
    <property type="entry name" value="Ptyr_pPase_sf"/>
</dbReference>